<dbReference type="InterPro" id="IPR021215">
    <property type="entry name" value="DUF2752"/>
</dbReference>
<dbReference type="Pfam" id="PF10825">
    <property type="entry name" value="DUF2752"/>
    <property type="match status" value="1"/>
</dbReference>
<proteinExistence type="predicted"/>
<reference evidence="2" key="1">
    <citation type="submission" date="2021-01" db="EMBL/GenBank/DDBJ databases">
        <title>Whole genome shotgun sequence of Demequina activiva NBRC 110675.</title>
        <authorList>
            <person name="Komaki H."/>
            <person name="Tamura T."/>
        </authorList>
    </citation>
    <scope>NUCLEOTIDE SEQUENCE</scope>
    <source>
        <strain evidence="2">NBRC 110675</strain>
    </source>
</reference>
<keyword evidence="3" id="KW-1185">Reference proteome</keyword>
<sequence length="147" mass="15824">MSLLERVESAQRTAASRLHPLVAPVAVAVATVAATAYVAQVDPHEGGHYPTCPSLWLTGWYCPGCGSLRAIHDMAHLDLAGAWGMNPLAVLVVPWLLWRWAAWTAAALGRPVRRRPAPAWSLYALAGAVVLYAVLRNIPALEPYLAP</sequence>
<feature type="transmembrane region" description="Helical" evidence="1">
    <location>
        <begin position="120"/>
        <end position="138"/>
    </location>
</feature>
<gene>
    <name evidence="2" type="ORF">Dac01nite_12230</name>
</gene>
<keyword evidence="1" id="KW-1133">Transmembrane helix</keyword>
<dbReference type="Proteomes" id="UP000652354">
    <property type="component" value="Unassembled WGS sequence"/>
</dbReference>
<evidence type="ECO:0000256" key="1">
    <source>
        <dbReference type="SAM" id="Phobius"/>
    </source>
</evidence>
<accession>A0A919Q3Y9</accession>
<organism evidence="2 3">
    <name type="scientific">Demequina activiva</name>
    <dbReference type="NCBI Taxonomy" id="1582364"/>
    <lineage>
        <taxon>Bacteria</taxon>
        <taxon>Bacillati</taxon>
        <taxon>Actinomycetota</taxon>
        <taxon>Actinomycetes</taxon>
        <taxon>Micrococcales</taxon>
        <taxon>Demequinaceae</taxon>
        <taxon>Demequina</taxon>
    </lineage>
</organism>
<dbReference type="EMBL" id="BONR01000002">
    <property type="protein sequence ID" value="GIG54471.1"/>
    <property type="molecule type" value="Genomic_DNA"/>
</dbReference>
<feature type="transmembrane region" description="Helical" evidence="1">
    <location>
        <begin position="21"/>
        <end position="39"/>
    </location>
</feature>
<evidence type="ECO:0000313" key="2">
    <source>
        <dbReference type="EMBL" id="GIG54471.1"/>
    </source>
</evidence>
<evidence type="ECO:0008006" key="4">
    <source>
        <dbReference type="Google" id="ProtNLM"/>
    </source>
</evidence>
<dbReference type="RefSeq" id="WP_203654406.1">
    <property type="nucleotide sequence ID" value="NZ_BONR01000002.1"/>
</dbReference>
<comment type="caution">
    <text evidence="2">The sequence shown here is derived from an EMBL/GenBank/DDBJ whole genome shotgun (WGS) entry which is preliminary data.</text>
</comment>
<name>A0A919Q3Y9_9MICO</name>
<evidence type="ECO:0000313" key="3">
    <source>
        <dbReference type="Proteomes" id="UP000652354"/>
    </source>
</evidence>
<dbReference type="AlphaFoldDB" id="A0A919Q3Y9"/>
<protein>
    <recommendedName>
        <fullName evidence="4">DUF2752 domain-containing protein</fullName>
    </recommendedName>
</protein>
<keyword evidence="1" id="KW-0812">Transmembrane</keyword>
<keyword evidence="1" id="KW-0472">Membrane</keyword>